<sequence>MFPYPIDGSKATRRIARKSLWIEVNVPLAPTLKPGGYDQNPFPLITSPSNQPAIWALPRINLSTLPWVKSSNLDWLNRVDDQIYSAREKRIFGDNDSSTNDFPRALLQLKYILVDIMVHMNTTKLCGVFVKGATMSEHVGDSLLVSNGLRHSRETSSLVFDGWAITDFLGQRPSPPALLHLVSYSVTRNGHILWKKMIPAAVESCRRGWEHDSSCAYRGTQAPLSIEPYVSPICKCGEGKDVVDYPEDALVAPFKTKATRIALPLLSAVSYVEAMDPPELSQS</sequence>
<gene>
    <name evidence="1" type="ORF">EAE97_003223</name>
</gene>
<keyword evidence="2" id="KW-1185">Reference proteome</keyword>
<dbReference type="GeneID" id="62146812"/>
<dbReference type="EMBL" id="RCSW01000005">
    <property type="protein sequence ID" value="KAF7949714.1"/>
    <property type="molecule type" value="Genomic_DNA"/>
</dbReference>
<reference evidence="1 2" key="1">
    <citation type="journal article" date="2020" name="Genome Biol. Evol.">
        <title>Comparative genomics of Sclerotiniaceae.</title>
        <authorList>
            <person name="Valero Jimenez C.A."/>
            <person name="Steentjes M."/>
            <person name="Scholten O.E."/>
            <person name="Van Kan J.A.L."/>
        </authorList>
    </citation>
    <scope>NUCLEOTIDE SEQUENCE [LARGE SCALE GENOMIC DNA]</scope>
    <source>
        <strain evidence="1 2">MUCL 94</strain>
    </source>
</reference>
<evidence type="ECO:0000313" key="2">
    <source>
        <dbReference type="Proteomes" id="UP000710849"/>
    </source>
</evidence>
<protein>
    <submittedName>
        <fullName evidence="1">Uncharacterized protein</fullName>
    </submittedName>
</protein>
<dbReference type="RefSeq" id="XP_038735598.1">
    <property type="nucleotide sequence ID" value="XM_038873735.1"/>
</dbReference>
<evidence type="ECO:0000313" key="1">
    <source>
        <dbReference type="EMBL" id="KAF7949714.1"/>
    </source>
</evidence>
<dbReference type="Proteomes" id="UP000710849">
    <property type="component" value="Unassembled WGS sequence"/>
</dbReference>
<comment type="caution">
    <text evidence="1">The sequence shown here is derived from an EMBL/GenBank/DDBJ whole genome shotgun (WGS) entry which is preliminary data.</text>
</comment>
<dbReference type="AlphaFoldDB" id="A0A9P5M1X3"/>
<accession>A0A9P5M1X3</accession>
<name>A0A9P5M1X3_9HELO</name>
<organism evidence="1 2">
    <name type="scientific">Botrytis byssoidea</name>
    <dbReference type="NCBI Taxonomy" id="139641"/>
    <lineage>
        <taxon>Eukaryota</taxon>
        <taxon>Fungi</taxon>
        <taxon>Dikarya</taxon>
        <taxon>Ascomycota</taxon>
        <taxon>Pezizomycotina</taxon>
        <taxon>Leotiomycetes</taxon>
        <taxon>Helotiales</taxon>
        <taxon>Sclerotiniaceae</taxon>
        <taxon>Botrytis</taxon>
    </lineage>
</organism>
<proteinExistence type="predicted"/>